<evidence type="ECO:0000313" key="1">
    <source>
        <dbReference type="EMBL" id="KAK8513000.1"/>
    </source>
</evidence>
<dbReference type="Proteomes" id="UP001472677">
    <property type="component" value="Unassembled WGS sequence"/>
</dbReference>
<reference evidence="1 2" key="1">
    <citation type="journal article" date="2024" name="G3 (Bethesda)">
        <title>Genome assembly of Hibiscus sabdariffa L. provides insights into metabolisms of medicinal natural products.</title>
        <authorList>
            <person name="Kim T."/>
        </authorList>
    </citation>
    <scope>NUCLEOTIDE SEQUENCE [LARGE SCALE GENOMIC DNA]</scope>
    <source>
        <strain evidence="1">TK-2024</strain>
        <tissue evidence="1">Old leaves</tissue>
    </source>
</reference>
<keyword evidence="2" id="KW-1185">Reference proteome</keyword>
<comment type="caution">
    <text evidence="1">The sequence shown here is derived from an EMBL/GenBank/DDBJ whole genome shotgun (WGS) entry which is preliminary data.</text>
</comment>
<evidence type="ECO:0000313" key="2">
    <source>
        <dbReference type="Proteomes" id="UP001472677"/>
    </source>
</evidence>
<dbReference type="EMBL" id="JBBPBM010000071">
    <property type="protein sequence ID" value="KAK8513000.1"/>
    <property type="molecule type" value="Genomic_DNA"/>
</dbReference>
<organism evidence="1 2">
    <name type="scientific">Hibiscus sabdariffa</name>
    <name type="common">roselle</name>
    <dbReference type="NCBI Taxonomy" id="183260"/>
    <lineage>
        <taxon>Eukaryota</taxon>
        <taxon>Viridiplantae</taxon>
        <taxon>Streptophyta</taxon>
        <taxon>Embryophyta</taxon>
        <taxon>Tracheophyta</taxon>
        <taxon>Spermatophyta</taxon>
        <taxon>Magnoliopsida</taxon>
        <taxon>eudicotyledons</taxon>
        <taxon>Gunneridae</taxon>
        <taxon>Pentapetalae</taxon>
        <taxon>rosids</taxon>
        <taxon>malvids</taxon>
        <taxon>Malvales</taxon>
        <taxon>Malvaceae</taxon>
        <taxon>Malvoideae</taxon>
        <taxon>Hibiscus</taxon>
    </lineage>
</organism>
<protein>
    <submittedName>
        <fullName evidence="1">Uncharacterized protein</fullName>
    </submittedName>
</protein>
<gene>
    <name evidence="1" type="ORF">V6N12_030406</name>
</gene>
<accession>A0ABR2C0U3</accession>
<name>A0ABR2C0U3_9ROSI</name>
<sequence length="100" mass="11485">MLGVVEDGETVRELVVIDESIAVGVTGGAPINDVGVRKRRVSEAIRGIGRERPRRRRRWWVLALRIKEWVQRLSASSLFSKITHDFRSVSARKHHPRCFI</sequence>
<proteinExistence type="predicted"/>